<reference evidence="7" key="1">
    <citation type="submission" date="2015-09" db="EMBL/GenBank/DDBJ databases">
        <authorList>
            <person name="Rodrigo-Torres L."/>
            <person name="Arahal D.R."/>
        </authorList>
    </citation>
    <scope>NUCLEOTIDE SEQUENCE [LARGE SCALE GENOMIC DNA]</scope>
    <source>
        <strain evidence="7">CECT 5091</strain>
    </source>
</reference>
<evidence type="ECO:0000259" key="5">
    <source>
        <dbReference type="PROSITE" id="PS50977"/>
    </source>
</evidence>
<evidence type="ECO:0000313" key="7">
    <source>
        <dbReference type="Proteomes" id="UP000051260"/>
    </source>
</evidence>
<evidence type="ECO:0000256" key="1">
    <source>
        <dbReference type="ARBA" id="ARBA00023015"/>
    </source>
</evidence>
<dbReference type="Proteomes" id="UP000051260">
    <property type="component" value="Unassembled WGS sequence"/>
</dbReference>
<dbReference type="Gene3D" id="1.10.357.10">
    <property type="entry name" value="Tetracycline Repressor, domain 2"/>
    <property type="match status" value="1"/>
</dbReference>
<dbReference type="InterPro" id="IPR001647">
    <property type="entry name" value="HTH_TetR"/>
</dbReference>
<dbReference type="InterPro" id="IPR036271">
    <property type="entry name" value="Tet_transcr_reg_TetR-rel_C_sf"/>
</dbReference>
<sequence length="210" mass="23473">MARVTAERVEQTKLELLEAARQVLTEEGFAGLSTRRVSEIANTQMSQIRYHFGSKEGMILALFEYMNAGLIERQKQTFTNPSLRISEKWFLACDFLDEDIQSGYVRVLQELIAAGWSNPKIGDAVRAALTQWNELLIALAQEATEEHGDIGPLSVEAMASLIACAFIGAEALILLGYEEQIHPVRKTLRQVGEVIANLENLQKEESNHAR</sequence>
<organism evidence="6 7">
    <name type="scientific">Ruegeria denitrificans</name>
    <dbReference type="NCBI Taxonomy" id="1715692"/>
    <lineage>
        <taxon>Bacteria</taxon>
        <taxon>Pseudomonadati</taxon>
        <taxon>Pseudomonadota</taxon>
        <taxon>Alphaproteobacteria</taxon>
        <taxon>Rhodobacterales</taxon>
        <taxon>Roseobacteraceae</taxon>
        <taxon>Ruegeria</taxon>
    </lineage>
</organism>
<evidence type="ECO:0000256" key="4">
    <source>
        <dbReference type="PROSITE-ProRule" id="PRU00335"/>
    </source>
</evidence>
<dbReference type="PROSITE" id="PS50977">
    <property type="entry name" value="HTH_TETR_2"/>
    <property type="match status" value="1"/>
</dbReference>
<evidence type="ECO:0000256" key="2">
    <source>
        <dbReference type="ARBA" id="ARBA00023125"/>
    </source>
</evidence>
<dbReference type="SUPFAM" id="SSF48498">
    <property type="entry name" value="Tetracyclin repressor-like, C-terminal domain"/>
    <property type="match status" value="1"/>
</dbReference>
<keyword evidence="1" id="KW-0805">Transcription regulation</keyword>
<keyword evidence="3" id="KW-0804">Transcription</keyword>
<protein>
    <submittedName>
        <fullName evidence="6">Nicotinate degradation protein S</fullName>
    </submittedName>
</protein>
<dbReference type="SUPFAM" id="SSF46689">
    <property type="entry name" value="Homeodomain-like"/>
    <property type="match status" value="1"/>
</dbReference>
<dbReference type="OrthoDB" id="7185252at2"/>
<evidence type="ECO:0000256" key="3">
    <source>
        <dbReference type="ARBA" id="ARBA00023163"/>
    </source>
</evidence>
<keyword evidence="7" id="KW-1185">Reference proteome</keyword>
<dbReference type="InterPro" id="IPR009057">
    <property type="entry name" value="Homeodomain-like_sf"/>
</dbReference>
<dbReference type="Pfam" id="PF00440">
    <property type="entry name" value="TetR_N"/>
    <property type="match status" value="1"/>
</dbReference>
<feature type="DNA-binding region" description="H-T-H motif" evidence="4">
    <location>
        <begin position="33"/>
        <end position="52"/>
    </location>
</feature>
<feature type="domain" description="HTH tetR-type" evidence="5">
    <location>
        <begin position="10"/>
        <end position="70"/>
    </location>
</feature>
<dbReference type="EMBL" id="CYUD01000014">
    <property type="protein sequence ID" value="CUK14842.1"/>
    <property type="molecule type" value="Genomic_DNA"/>
</dbReference>
<evidence type="ECO:0000313" key="6">
    <source>
        <dbReference type="EMBL" id="CUK14842.1"/>
    </source>
</evidence>
<dbReference type="PANTHER" id="PTHR30055:SF234">
    <property type="entry name" value="HTH-TYPE TRANSCRIPTIONAL REGULATOR BETI"/>
    <property type="match status" value="1"/>
</dbReference>
<keyword evidence="2 4" id="KW-0238">DNA-binding</keyword>
<dbReference type="PANTHER" id="PTHR30055">
    <property type="entry name" value="HTH-TYPE TRANSCRIPTIONAL REGULATOR RUTR"/>
    <property type="match status" value="1"/>
</dbReference>
<proteinExistence type="predicted"/>
<gene>
    <name evidence="6" type="primary">nicS_1</name>
    <name evidence="6" type="ORF">RUE5091_03803</name>
</gene>
<dbReference type="InterPro" id="IPR050109">
    <property type="entry name" value="HTH-type_TetR-like_transc_reg"/>
</dbReference>
<dbReference type="GO" id="GO:0000976">
    <property type="term" value="F:transcription cis-regulatory region binding"/>
    <property type="evidence" value="ECO:0007669"/>
    <property type="project" value="TreeGrafter"/>
</dbReference>
<accession>A0A0N7MAR1</accession>
<dbReference type="GO" id="GO:0003700">
    <property type="term" value="F:DNA-binding transcription factor activity"/>
    <property type="evidence" value="ECO:0007669"/>
    <property type="project" value="TreeGrafter"/>
</dbReference>
<dbReference type="PRINTS" id="PR00455">
    <property type="entry name" value="HTHTETR"/>
</dbReference>
<dbReference type="STRING" id="1715692.RUE5091_03803"/>
<name>A0A0N7MAR1_9RHOB</name>
<dbReference type="AlphaFoldDB" id="A0A0N7MAR1"/>